<comment type="caution">
    <text evidence="2">The sequence shown here is derived from an EMBL/GenBank/DDBJ whole genome shotgun (WGS) entry which is preliminary data.</text>
</comment>
<feature type="domain" description="NAD-dependent epimerase/dehydratase" evidence="1">
    <location>
        <begin position="3"/>
        <end position="223"/>
    </location>
</feature>
<sequence length="307" mass="32579">MKILVIGGTGLLGGHAALHLQSLGHEVTIAARKPAPAATPMSKLPFLAVDYVSGSTRKQALQGFDALVFAAGNDIRHVPPDADAAAHWLHANGEAVPAFFALAREAGIRKAVLIGSFYPQVDASLIDKDPYVRSRHLACTGARAQAAVGFDVCSLNAPFMVGTVAGLPSPIFEAYTAYAKGQLEGMPVFGPTGGTNFMSVRSLSEAIAAALEHGESGKAYLVGDENLRFAEFFSLFFKAVGSDVAVPEKDQNHPLMPDEVIYAGRGKPVSYQPAAQEMERLRYRRNDVEHAVREAVAQVLAAQAQPA</sequence>
<dbReference type="GO" id="GO:0004029">
    <property type="term" value="F:aldehyde dehydrogenase (NAD+) activity"/>
    <property type="evidence" value="ECO:0007669"/>
    <property type="project" value="TreeGrafter"/>
</dbReference>
<dbReference type="PANTHER" id="PTHR48079">
    <property type="entry name" value="PROTEIN YEEZ"/>
    <property type="match status" value="1"/>
</dbReference>
<dbReference type="Proteomes" id="UP000261948">
    <property type="component" value="Unassembled WGS sequence"/>
</dbReference>
<dbReference type="InterPro" id="IPR051783">
    <property type="entry name" value="NAD(P)-dependent_oxidoreduct"/>
</dbReference>
<dbReference type="AlphaFoldDB" id="A0A373FPE6"/>
<gene>
    <name evidence="2" type="ORF">DZC30_05865</name>
</gene>
<reference evidence="2 3" key="1">
    <citation type="submission" date="2018-08" db="EMBL/GenBank/DDBJ databases">
        <title>Comamonas testosteroni strain SWCO2.</title>
        <authorList>
            <person name="Jiang N."/>
            <person name="Zhang X.Z."/>
        </authorList>
    </citation>
    <scope>NUCLEOTIDE SEQUENCE [LARGE SCALE GENOMIC DNA]</scope>
    <source>
        <strain evidence="2 3">SWCO2</strain>
    </source>
</reference>
<dbReference type="SUPFAM" id="SSF51735">
    <property type="entry name" value="NAD(P)-binding Rossmann-fold domains"/>
    <property type="match status" value="1"/>
</dbReference>
<dbReference type="InterPro" id="IPR036291">
    <property type="entry name" value="NAD(P)-bd_dom_sf"/>
</dbReference>
<dbReference type="Pfam" id="PF01370">
    <property type="entry name" value="Epimerase"/>
    <property type="match status" value="1"/>
</dbReference>
<dbReference type="EMBL" id="QURR01000005">
    <property type="protein sequence ID" value="RGE46010.1"/>
    <property type="molecule type" value="Genomic_DNA"/>
</dbReference>
<proteinExistence type="predicted"/>
<dbReference type="Gene3D" id="3.40.50.720">
    <property type="entry name" value="NAD(P)-binding Rossmann-like Domain"/>
    <property type="match status" value="1"/>
</dbReference>
<organism evidence="2 3">
    <name type="scientific">Comamonas testosteroni</name>
    <name type="common">Pseudomonas testosteroni</name>
    <dbReference type="NCBI Taxonomy" id="285"/>
    <lineage>
        <taxon>Bacteria</taxon>
        <taxon>Pseudomonadati</taxon>
        <taxon>Pseudomonadota</taxon>
        <taxon>Betaproteobacteria</taxon>
        <taxon>Burkholderiales</taxon>
        <taxon>Comamonadaceae</taxon>
        <taxon>Comamonas</taxon>
    </lineage>
</organism>
<protein>
    <submittedName>
        <fullName evidence="2">NAD-dependent epimerase/dehydratase family protein</fullName>
    </submittedName>
</protein>
<dbReference type="PANTHER" id="PTHR48079:SF6">
    <property type="entry name" value="NAD(P)-BINDING DOMAIN-CONTAINING PROTEIN-RELATED"/>
    <property type="match status" value="1"/>
</dbReference>
<keyword evidence="3" id="KW-1185">Reference proteome</keyword>
<accession>A0A373FPE6</accession>
<evidence type="ECO:0000259" key="1">
    <source>
        <dbReference type="Pfam" id="PF01370"/>
    </source>
</evidence>
<evidence type="ECO:0000313" key="2">
    <source>
        <dbReference type="EMBL" id="RGE46010.1"/>
    </source>
</evidence>
<dbReference type="GO" id="GO:0005737">
    <property type="term" value="C:cytoplasm"/>
    <property type="evidence" value="ECO:0007669"/>
    <property type="project" value="TreeGrafter"/>
</dbReference>
<dbReference type="OrthoDB" id="5723970at2"/>
<dbReference type="InterPro" id="IPR001509">
    <property type="entry name" value="Epimerase_deHydtase"/>
</dbReference>
<name>A0A373FPE6_COMTE</name>
<evidence type="ECO:0000313" key="3">
    <source>
        <dbReference type="Proteomes" id="UP000261948"/>
    </source>
</evidence>